<gene>
    <name evidence="2" type="ORF">MNBD_ACTINO02-1009</name>
</gene>
<name>A0A3B0T7L5_9ZZZZ</name>
<accession>A0A3B0T7L5</accession>
<keyword evidence="1" id="KW-1133">Transmembrane helix</keyword>
<proteinExistence type="predicted"/>
<keyword evidence="1" id="KW-0812">Transmembrane</keyword>
<keyword evidence="1" id="KW-0472">Membrane</keyword>
<evidence type="ECO:0000313" key="2">
    <source>
        <dbReference type="EMBL" id="VAW04824.1"/>
    </source>
</evidence>
<feature type="transmembrane region" description="Helical" evidence="1">
    <location>
        <begin position="20"/>
        <end position="44"/>
    </location>
</feature>
<evidence type="ECO:0000256" key="1">
    <source>
        <dbReference type="SAM" id="Phobius"/>
    </source>
</evidence>
<dbReference type="AlphaFoldDB" id="A0A3B0T7L5"/>
<protein>
    <submittedName>
        <fullName evidence="2">Uncharacterized protein</fullName>
    </submittedName>
</protein>
<sequence>FGVIGTVFFVGTAAGWNDSVVMWLFATWGISGSVVLSSFALSVARKYLGDDSTHT</sequence>
<organism evidence="2">
    <name type="scientific">hydrothermal vent metagenome</name>
    <dbReference type="NCBI Taxonomy" id="652676"/>
    <lineage>
        <taxon>unclassified sequences</taxon>
        <taxon>metagenomes</taxon>
        <taxon>ecological metagenomes</taxon>
    </lineage>
</organism>
<dbReference type="EMBL" id="UOEK01000300">
    <property type="protein sequence ID" value="VAW04824.1"/>
    <property type="molecule type" value="Genomic_DNA"/>
</dbReference>
<reference evidence="2" key="1">
    <citation type="submission" date="2018-06" db="EMBL/GenBank/DDBJ databases">
        <authorList>
            <person name="Zhirakovskaya E."/>
        </authorList>
    </citation>
    <scope>NUCLEOTIDE SEQUENCE</scope>
</reference>
<feature type="non-terminal residue" evidence="2">
    <location>
        <position position="1"/>
    </location>
</feature>